<keyword evidence="1" id="KW-0732">Signal</keyword>
<name>A0A5S6PBI5_BRUMA</name>
<keyword evidence="2" id="KW-1185">Reference proteome</keyword>
<feature type="chain" id="PRO_5035462122" evidence="1">
    <location>
        <begin position="24"/>
        <end position="162"/>
    </location>
</feature>
<accession>A0A5S6PBI5</accession>
<sequence length="162" mass="18957">MRYMMWLYLFSTLYLLLIKQSIGKILNRKVPVPDNDKTLQQILYRSGTLYTNSKLPNSETNWWIPIPGQSLKATVVRTYNRQTGKYYATYNFFQTNARSLCNKNTVALSSLKICQLETPITQQQECNIVFAWTENEWSTTEIEGTCDIRSIIRNQMKSAQNY</sequence>
<reference evidence="3" key="2">
    <citation type="submission" date="2019-12" db="UniProtKB">
        <authorList>
            <consortium name="WormBaseParasite"/>
        </authorList>
    </citation>
    <scope>IDENTIFICATION</scope>
</reference>
<evidence type="ECO:0000313" key="3">
    <source>
        <dbReference type="WBParaSite" id="Bm14126.1"/>
    </source>
</evidence>
<evidence type="ECO:0000256" key="1">
    <source>
        <dbReference type="SAM" id="SignalP"/>
    </source>
</evidence>
<dbReference type="AlphaFoldDB" id="A0A5S6PBI5"/>
<dbReference type="WBParaSite" id="Bm14126.1">
    <property type="protein sequence ID" value="Bm14126.1"/>
    <property type="gene ID" value="WBGene00234387"/>
</dbReference>
<organism evidence="2 3">
    <name type="scientific">Brugia malayi</name>
    <name type="common">Filarial nematode worm</name>
    <dbReference type="NCBI Taxonomy" id="6279"/>
    <lineage>
        <taxon>Eukaryota</taxon>
        <taxon>Metazoa</taxon>
        <taxon>Ecdysozoa</taxon>
        <taxon>Nematoda</taxon>
        <taxon>Chromadorea</taxon>
        <taxon>Rhabditida</taxon>
        <taxon>Spirurina</taxon>
        <taxon>Spiruromorpha</taxon>
        <taxon>Filarioidea</taxon>
        <taxon>Onchocercidae</taxon>
        <taxon>Brugia</taxon>
    </lineage>
</organism>
<protein>
    <submittedName>
        <fullName evidence="3">Bm14126</fullName>
    </submittedName>
</protein>
<evidence type="ECO:0000313" key="2">
    <source>
        <dbReference type="Proteomes" id="UP000006672"/>
    </source>
</evidence>
<feature type="signal peptide" evidence="1">
    <location>
        <begin position="1"/>
        <end position="23"/>
    </location>
</feature>
<reference evidence="2" key="1">
    <citation type="journal article" date="2007" name="Science">
        <title>Draft genome of the filarial nematode parasite Brugia malayi.</title>
        <authorList>
            <person name="Ghedin E."/>
            <person name="Wang S."/>
            <person name="Spiro D."/>
            <person name="Caler E."/>
            <person name="Zhao Q."/>
            <person name="Crabtree J."/>
            <person name="Allen J.E."/>
            <person name="Delcher A.L."/>
            <person name="Guiliano D.B."/>
            <person name="Miranda-Saavedra D."/>
            <person name="Angiuoli S.V."/>
            <person name="Creasy T."/>
            <person name="Amedeo P."/>
            <person name="Haas B."/>
            <person name="El-Sayed N.M."/>
            <person name="Wortman J.R."/>
            <person name="Feldblyum T."/>
            <person name="Tallon L."/>
            <person name="Schatz M."/>
            <person name="Shumway M."/>
            <person name="Koo H."/>
            <person name="Salzberg S.L."/>
            <person name="Schobel S."/>
            <person name="Pertea M."/>
            <person name="Pop M."/>
            <person name="White O."/>
            <person name="Barton G.J."/>
            <person name="Carlow C.K."/>
            <person name="Crawford M.J."/>
            <person name="Daub J."/>
            <person name="Dimmic M.W."/>
            <person name="Estes C.F."/>
            <person name="Foster J.M."/>
            <person name="Ganatra M."/>
            <person name="Gregory W.F."/>
            <person name="Johnson N.M."/>
            <person name="Jin J."/>
            <person name="Komuniecki R."/>
            <person name="Korf I."/>
            <person name="Kumar S."/>
            <person name="Laney S."/>
            <person name="Li B.W."/>
            <person name="Li W."/>
            <person name="Lindblom T.H."/>
            <person name="Lustigman S."/>
            <person name="Ma D."/>
            <person name="Maina C.V."/>
            <person name="Martin D.M."/>
            <person name="McCarter J.P."/>
            <person name="McReynolds L."/>
            <person name="Mitreva M."/>
            <person name="Nutman T.B."/>
            <person name="Parkinson J."/>
            <person name="Peregrin-Alvarez J.M."/>
            <person name="Poole C."/>
            <person name="Ren Q."/>
            <person name="Saunders L."/>
            <person name="Sluder A.E."/>
            <person name="Smith K."/>
            <person name="Stanke M."/>
            <person name="Unnasch T.R."/>
            <person name="Ware J."/>
            <person name="Wei A.D."/>
            <person name="Weil G."/>
            <person name="Williams D.J."/>
            <person name="Zhang Y."/>
            <person name="Williams S.A."/>
            <person name="Fraser-Liggett C."/>
            <person name="Slatko B."/>
            <person name="Blaxter M.L."/>
            <person name="Scott A.L."/>
        </authorList>
    </citation>
    <scope>NUCLEOTIDE SEQUENCE</scope>
    <source>
        <strain evidence="2">FR3</strain>
    </source>
</reference>
<proteinExistence type="predicted"/>
<dbReference type="Proteomes" id="UP000006672">
    <property type="component" value="Unassembled WGS sequence"/>
</dbReference>